<evidence type="ECO:0000256" key="10">
    <source>
        <dbReference type="ARBA" id="ARBA00038150"/>
    </source>
</evidence>
<keyword evidence="9" id="KW-0325">Glycoprotein</keyword>
<organism evidence="11 12">
    <name type="scientific">Strongylocentrotus purpuratus</name>
    <name type="common">Purple sea urchin</name>
    <dbReference type="NCBI Taxonomy" id="7668"/>
    <lineage>
        <taxon>Eukaryota</taxon>
        <taxon>Metazoa</taxon>
        <taxon>Echinodermata</taxon>
        <taxon>Eleutherozoa</taxon>
        <taxon>Echinozoa</taxon>
        <taxon>Echinoidea</taxon>
        <taxon>Euechinoidea</taxon>
        <taxon>Echinacea</taxon>
        <taxon>Camarodonta</taxon>
        <taxon>Echinidea</taxon>
        <taxon>Strongylocentrotidae</taxon>
        <taxon>Strongylocentrotus</taxon>
    </lineage>
</organism>
<evidence type="ECO:0000256" key="5">
    <source>
        <dbReference type="ARBA" id="ARBA00022692"/>
    </source>
</evidence>
<keyword evidence="8" id="KW-0472">Membrane</keyword>
<keyword evidence="6" id="KW-0735">Signal-anchor</keyword>
<evidence type="ECO:0000256" key="3">
    <source>
        <dbReference type="ARBA" id="ARBA00022676"/>
    </source>
</evidence>
<dbReference type="EnsemblMetazoa" id="XM_003729365">
    <property type="protein sequence ID" value="XP_003729413"/>
    <property type="gene ID" value="LOC100892335"/>
</dbReference>
<keyword evidence="7" id="KW-1133">Transmembrane helix</keyword>
<dbReference type="InterPro" id="IPR003406">
    <property type="entry name" value="Glyco_trans_14"/>
</dbReference>
<dbReference type="GO" id="GO:0008375">
    <property type="term" value="F:acetylglucosaminyltransferase activity"/>
    <property type="evidence" value="ECO:0000318"/>
    <property type="project" value="GO_Central"/>
</dbReference>
<evidence type="ECO:0000256" key="2">
    <source>
        <dbReference type="ARBA" id="ARBA00004922"/>
    </source>
</evidence>
<evidence type="ECO:0000256" key="9">
    <source>
        <dbReference type="ARBA" id="ARBA00023180"/>
    </source>
</evidence>
<sequence length="508" mass="58766">MFLGGSRNSLGIRFPKKLKIAILICFITFVLYALAHELMRTLWINPDQNSNGIVREAYSGNIVNASIGHECTEGNCLNEIEGKITVATTVIESNDPMGEDLKVRFNGGWWVSSTVSREHHLHYAVNCSGIIQGDPVALDMAETTLNWTREERRTQMPSDEVVASWTRNCDYYRTKRKYPTQAMSQEELDFPLAFILLVHKDSAQVERLLRAIYYPQNIYCFHVDAKADQDFWTAILGLTRCFDNVFIASRLEKVQYRGFSRLQADINCMEDLVSRKEFNWKYVINLCGQDFPLKTNLEIVRQVKAYGGLNDIPGVYPKQDEWFVTRTENHHRVVDGKLQKTKIRKPPPPHNAKMYFGNAYYVARRPFVEYILNNKTAKDILYYLEDANSPDEHYWVTMSRYPGAPGGYPYSSWKSSTRFIRWTVGDEYPPCIGKYVRQVCVIGFRYLPFVTSIPHLYVNKIHYEFDPLALQCIEEMLDYRTAYPSAIADFVPDYPLTDLFPDNPPKNT</sequence>
<keyword evidence="5" id="KW-0812">Transmembrane</keyword>
<dbReference type="PANTHER" id="PTHR19297:SF181">
    <property type="entry name" value="PROTEIN XYLOSYLTRANSFERASE"/>
    <property type="match status" value="1"/>
</dbReference>
<dbReference type="InParanoid" id="A0A7M7GMC7"/>
<evidence type="ECO:0000256" key="8">
    <source>
        <dbReference type="ARBA" id="ARBA00023136"/>
    </source>
</evidence>
<reference evidence="11" key="2">
    <citation type="submission" date="2021-01" db="UniProtKB">
        <authorList>
            <consortium name="EnsemblMetazoa"/>
        </authorList>
    </citation>
    <scope>IDENTIFICATION</scope>
</reference>
<dbReference type="KEGG" id="spu:100892335"/>
<protein>
    <recommendedName>
        <fullName evidence="13">Beta-1,3-galactosyl-O-glycosyl-glycoprotein beta-1,6-N-acetylglucosaminyltransferase</fullName>
    </recommendedName>
</protein>
<keyword evidence="12" id="KW-1185">Reference proteome</keyword>
<evidence type="ECO:0000256" key="7">
    <source>
        <dbReference type="ARBA" id="ARBA00022989"/>
    </source>
</evidence>
<dbReference type="OrthoDB" id="2019572at2759"/>
<evidence type="ECO:0000256" key="4">
    <source>
        <dbReference type="ARBA" id="ARBA00022679"/>
    </source>
</evidence>
<keyword evidence="3" id="KW-0328">Glycosyltransferase</keyword>
<dbReference type="PANTHER" id="PTHR19297">
    <property type="entry name" value="GLYCOSYLTRANSFERASE 14 FAMILY MEMBER"/>
    <property type="match status" value="1"/>
</dbReference>
<comment type="subcellular location">
    <subcellularLocation>
        <location evidence="1">Membrane</location>
        <topology evidence="1">Single-pass type II membrane protein</topology>
    </subcellularLocation>
</comment>
<accession>A0A7M7GMC7</accession>
<reference evidence="12" key="1">
    <citation type="submission" date="2015-02" db="EMBL/GenBank/DDBJ databases">
        <title>Genome sequencing for Strongylocentrotus purpuratus.</title>
        <authorList>
            <person name="Murali S."/>
            <person name="Liu Y."/>
            <person name="Vee V."/>
            <person name="English A."/>
            <person name="Wang M."/>
            <person name="Skinner E."/>
            <person name="Han Y."/>
            <person name="Muzny D.M."/>
            <person name="Worley K.C."/>
            <person name="Gibbs R.A."/>
        </authorList>
    </citation>
    <scope>NUCLEOTIDE SEQUENCE</scope>
</reference>
<dbReference type="OMA" id="ASIGHEC"/>
<dbReference type="Proteomes" id="UP000007110">
    <property type="component" value="Unassembled WGS sequence"/>
</dbReference>
<evidence type="ECO:0008006" key="13">
    <source>
        <dbReference type="Google" id="ProtNLM"/>
    </source>
</evidence>
<evidence type="ECO:0000313" key="11">
    <source>
        <dbReference type="EnsemblMetazoa" id="XP_003729413"/>
    </source>
</evidence>
<dbReference type="FunCoup" id="A0A7M7GMC7">
    <property type="interactions" value="118"/>
</dbReference>
<evidence type="ECO:0000256" key="1">
    <source>
        <dbReference type="ARBA" id="ARBA00004606"/>
    </source>
</evidence>
<evidence type="ECO:0000256" key="6">
    <source>
        <dbReference type="ARBA" id="ARBA00022968"/>
    </source>
</evidence>
<dbReference type="GO" id="GO:0016020">
    <property type="term" value="C:membrane"/>
    <property type="evidence" value="ECO:0007669"/>
    <property type="project" value="UniProtKB-SubCell"/>
</dbReference>
<comment type="similarity">
    <text evidence="10">Belongs to the glycosyltransferase 14 family.</text>
</comment>
<comment type="pathway">
    <text evidence="2">Protein modification; protein glycosylation.</text>
</comment>
<name>A0A7M7GMC7_STRPU</name>
<keyword evidence="4" id="KW-0808">Transferase</keyword>
<dbReference type="GeneID" id="100892335"/>
<proteinExistence type="inferred from homology"/>
<dbReference type="AlphaFoldDB" id="A0A7M7GMC7"/>
<dbReference type="RefSeq" id="XP_003729413.1">
    <property type="nucleotide sequence ID" value="XM_003729365.3"/>
</dbReference>
<evidence type="ECO:0000313" key="12">
    <source>
        <dbReference type="Proteomes" id="UP000007110"/>
    </source>
</evidence>
<dbReference type="Pfam" id="PF02485">
    <property type="entry name" value="Branch"/>
    <property type="match status" value="1"/>
</dbReference>